<feature type="compositionally biased region" description="Pro residues" evidence="1">
    <location>
        <begin position="513"/>
        <end position="524"/>
    </location>
</feature>
<dbReference type="EMBL" id="FOYQ01000001">
    <property type="protein sequence ID" value="SFR33641.1"/>
    <property type="molecule type" value="Genomic_DNA"/>
</dbReference>
<dbReference type="STRING" id="400055.SAMN04490243_0708"/>
<evidence type="ECO:0000259" key="3">
    <source>
        <dbReference type="Pfam" id="PF05569"/>
    </source>
</evidence>
<dbReference type="InterPro" id="IPR008756">
    <property type="entry name" value="Peptidase_M56"/>
</dbReference>
<evidence type="ECO:0000256" key="1">
    <source>
        <dbReference type="SAM" id="MobiDB-lite"/>
    </source>
</evidence>
<keyword evidence="2" id="KW-1133">Transmembrane helix</keyword>
<dbReference type="RefSeq" id="WP_092980728.1">
    <property type="nucleotide sequence ID" value="NZ_FOYQ01000001.1"/>
</dbReference>
<evidence type="ECO:0000313" key="5">
    <source>
        <dbReference type="Proteomes" id="UP000199534"/>
    </source>
</evidence>
<dbReference type="AlphaFoldDB" id="A0A1I6FUQ4"/>
<keyword evidence="2" id="KW-0472">Membrane</keyword>
<feature type="transmembrane region" description="Helical" evidence="2">
    <location>
        <begin position="34"/>
        <end position="59"/>
    </location>
</feature>
<feature type="transmembrane region" description="Helical" evidence="2">
    <location>
        <begin position="276"/>
        <end position="293"/>
    </location>
</feature>
<feature type="domain" description="Peptidase M56" evidence="3">
    <location>
        <begin position="170"/>
        <end position="264"/>
    </location>
</feature>
<feature type="compositionally biased region" description="Pro residues" evidence="1">
    <location>
        <begin position="471"/>
        <end position="486"/>
    </location>
</feature>
<keyword evidence="5" id="KW-1185">Reference proteome</keyword>
<dbReference type="PANTHER" id="PTHR34978">
    <property type="entry name" value="POSSIBLE SENSOR-TRANSDUCER PROTEIN BLAR"/>
    <property type="match status" value="1"/>
</dbReference>
<evidence type="ECO:0000313" key="4">
    <source>
        <dbReference type="EMBL" id="SFR33641.1"/>
    </source>
</evidence>
<dbReference type="Proteomes" id="UP000199534">
    <property type="component" value="Unassembled WGS sequence"/>
</dbReference>
<feature type="compositionally biased region" description="Polar residues" evidence="1">
    <location>
        <begin position="564"/>
        <end position="582"/>
    </location>
</feature>
<gene>
    <name evidence="4" type="ORF">SAMN04490243_0708</name>
</gene>
<dbReference type="PANTHER" id="PTHR34978:SF3">
    <property type="entry name" value="SLR0241 PROTEIN"/>
    <property type="match status" value="1"/>
</dbReference>
<accession>A0A1I6FUQ4</accession>
<feature type="compositionally biased region" description="Pro residues" evidence="1">
    <location>
        <begin position="494"/>
        <end position="503"/>
    </location>
</feature>
<protein>
    <submittedName>
        <fullName evidence="4">BlaR1 peptidase M56</fullName>
    </submittedName>
</protein>
<feature type="transmembrane region" description="Helical" evidence="2">
    <location>
        <begin position="103"/>
        <end position="124"/>
    </location>
</feature>
<sequence length="582" mass="64917">MIEYLIKSSACLLIFFLFYRLVLERQSNHVFKRFYLLGSLLAGLGIPLLILGETVIALAPDSESLVGALPDPEIGDALLTTSPGENGKILTNEYLLNPDFWEAFYFIGLLIFGAYFIWNLSFLLHKIYGNKRLRETTHTKVLLEQPEPPHTFLRFLFLGQQAYADKNIPESVLQHEQTHIDEKHSLDVLLAEFLRLIFWFHPLVWAYCRAIRLNHEFLADRKVIAKGYSALEYQHALLAFAQNSNQPALSHAIHYSSIKKRIQIMKTNTSKRRNKLALLLLTPIIALTVLSFSSRKITYQPVPDESISLEYLSPDALRWNGSDYTPEAAAKLVKETAGEAASVLITAPHEITAAATQRIGSAFQAAGIDQIQINADTYRMPVQEYSDQVATESAGVLMRANRLVLEEEEPIAVQQESATREEMKIYNGLAKKYNAMIAKGKVQVYMKEVERMMYIYNKMSEKQRADAEPFPDFPDPPPPPPTPTPSPQATKMATPPPPPPPAPGAVSGSAPSPKLPPPPPPPPTMEEILAKLKASGMENTTFYFNGKALNKKDAIRIMEDGKASSVSIQTKNDGSTVVKLSN</sequence>
<reference evidence="4 5" key="1">
    <citation type="submission" date="2016-10" db="EMBL/GenBank/DDBJ databases">
        <authorList>
            <person name="de Groot N.N."/>
        </authorList>
    </citation>
    <scope>NUCLEOTIDE SEQUENCE [LARGE SCALE GENOMIC DNA]</scope>
    <source>
        <strain evidence="4 5">DSM 21019</strain>
    </source>
</reference>
<dbReference type="OrthoDB" id="1522859at2"/>
<dbReference type="InterPro" id="IPR052173">
    <property type="entry name" value="Beta-lactam_resp_regulator"/>
</dbReference>
<organism evidence="4 5">
    <name type="scientific">Robiginitalea myxolifaciens</name>
    <dbReference type="NCBI Taxonomy" id="400055"/>
    <lineage>
        <taxon>Bacteria</taxon>
        <taxon>Pseudomonadati</taxon>
        <taxon>Bacteroidota</taxon>
        <taxon>Flavobacteriia</taxon>
        <taxon>Flavobacteriales</taxon>
        <taxon>Flavobacteriaceae</taxon>
        <taxon>Robiginitalea</taxon>
    </lineage>
</organism>
<feature type="region of interest" description="Disordered" evidence="1">
    <location>
        <begin position="561"/>
        <end position="582"/>
    </location>
</feature>
<dbReference type="Pfam" id="PF05569">
    <property type="entry name" value="Peptidase_M56"/>
    <property type="match status" value="1"/>
</dbReference>
<name>A0A1I6FUQ4_9FLAO</name>
<dbReference type="CDD" id="cd07341">
    <property type="entry name" value="M56_BlaR1_MecR1_like"/>
    <property type="match status" value="1"/>
</dbReference>
<feature type="region of interest" description="Disordered" evidence="1">
    <location>
        <begin position="463"/>
        <end position="526"/>
    </location>
</feature>
<feature type="transmembrane region" description="Helical" evidence="2">
    <location>
        <begin position="6"/>
        <end position="22"/>
    </location>
</feature>
<proteinExistence type="predicted"/>
<keyword evidence="2" id="KW-0812">Transmembrane</keyword>
<evidence type="ECO:0000256" key="2">
    <source>
        <dbReference type="SAM" id="Phobius"/>
    </source>
</evidence>